<organism evidence="7 8">
    <name type="scientific">Littorina saxatilis</name>
    <dbReference type="NCBI Taxonomy" id="31220"/>
    <lineage>
        <taxon>Eukaryota</taxon>
        <taxon>Metazoa</taxon>
        <taxon>Spiralia</taxon>
        <taxon>Lophotrochozoa</taxon>
        <taxon>Mollusca</taxon>
        <taxon>Gastropoda</taxon>
        <taxon>Caenogastropoda</taxon>
        <taxon>Littorinimorpha</taxon>
        <taxon>Littorinoidea</taxon>
        <taxon>Littorinidae</taxon>
        <taxon>Littorina</taxon>
    </lineage>
</organism>
<dbReference type="Pfam" id="PF03619">
    <property type="entry name" value="Solute_trans_a"/>
    <property type="match status" value="1"/>
</dbReference>
<dbReference type="Proteomes" id="UP001374579">
    <property type="component" value="Unassembled WGS sequence"/>
</dbReference>
<sequence>MDVLQRWKSWIRPACFTFYIICLMIALPLCIIELNRKGAPDHVQAWFIGGLFVMLALPISFWGILQHLIYYTQPDLQRHIIRVLWMVPIYAMNAWLALRFPPAAIYLDTLRECYEAYVIYNFMRYLLNFLQREHPRLDLMLEEKPRVKHFIPFCCLPPWPPGKVFLNRCKHGVLQYTVIRPAMTVVALISELAGKYGEGDFNFTTTWSYIVVINNASQLVAMYCLVLFYKATKEELAPIQPLPKFLCVKAVVFLSFWQSTVIAALAKLNVIPSNGTWVFYDNVQQVATGLQDFLICLEMFVAAIAHYYSFSHVPYADAAAERGNCCTTFWSMWDVTDVRDDVIDHARYIGRGVQKKLGRGKNSNSTAGSSERTPLLISQDSSVAVTRDAHSIQRPSTPPVMVEEKQHMPGDYDTQSLTEADWEKSTETFHVKSITPSMNNYAEFSTSVEVNQTTGAAEESILDTAAQDNESSEQDCDATLTQGAGGDYLAEGSEASAVKSKDETTEDHSSGDVESRADEKSSHSSGDTTLEESLEKSTTVIA</sequence>
<proteinExistence type="predicted"/>
<keyword evidence="8" id="KW-1185">Reference proteome</keyword>
<name>A0AAN9B3L7_9CAEN</name>
<dbReference type="AlphaFoldDB" id="A0AAN9B3L7"/>
<accession>A0AAN9B3L7</accession>
<dbReference type="SMART" id="SM01417">
    <property type="entry name" value="Solute_trans_a"/>
    <property type="match status" value="1"/>
</dbReference>
<gene>
    <name evidence="7" type="ORF">V1264_004957</name>
</gene>
<evidence type="ECO:0000256" key="2">
    <source>
        <dbReference type="ARBA" id="ARBA00022692"/>
    </source>
</evidence>
<feature type="compositionally biased region" description="Basic and acidic residues" evidence="5">
    <location>
        <begin position="499"/>
        <end position="522"/>
    </location>
</feature>
<dbReference type="InterPro" id="IPR005178">
    <property type="entry name" value="Ostalpha/TMEM184C"/>
</dbReference>
<comment type="subcellular location">
    <subcellularLocation>
        <location evidence="1">Membrane</location>
        <topology evidence="1">Multi-pass membrane protein</topology>
    </subcellularLocation>
</comment>
<feature type="transmembrane region" description="Helical" evidence="6">
    <location>
        <begin position="16"/>
        <end position="34"/>
    </location>
</feature>
<feature type="region of interest" description="Disordered" evidence="5">
    <location>
        <begin position="387"/>
        <end position="413"/>
    </location>
</feature>
<evidence type="ECO:0008006" key="9">
    <source>
        <dbReference type="Google" id="ProtNLM"/>
    </source>
</evidence>
<evidence type="ECO:0000256" key="5">
    <source>
        <dbReference type="SAM" id="MobiDB-lite"/>
    </source>
</evidence>
<evidence type="ECO:0000256" key="3">
    <source>
        <dbReference type="ARBA" id="ARBA00022989"/>
    </source>
</evidence>
<feature type="transmembrane region" description="Helical" evidence="6">
    <location>
        <begin position="206"/>
        <end position="229"/>
    </location>
</feature>
<feature type="transmembrane region" description="Helical" evidence="6">
    <location>
        <begin position="80"/>
        <end position="98"/>
    </location>
</feature>
<protein>
    <recommendedName>
        <fullName evidence="9">Transmembrane protein 184C</fullName>
    </recommendedName>
</protein>
<feature type="region of interest" description="Disordered" evidence="5">
    <location>
        <begin position="466"/>
        <end position="542"/>
    </location>
</feature>
<comment type="caution">
    <text evidence="7">The sequence shown here is derived from an EMBL/GenBank/DDBJ whole genome shotgun (WGS) entry which is preliminary data.</text>
</comment>
<evidence type="ECO:0000313" key="7">
    <source>
        <dbReference type="EMBL" id="KAK7098069.1"/>
    </source>
</evidence>
<keyword evidence="3 6" id="KW-1133">Transmembrane helix</keyword>
<dbReference type="PANTHER" id="PTHR23423">
    <property type="entry name" value="ORGANIC SOLUTE TRANSPORTER-RELATED"/>
    <property type="match status" value="1"/>
</dbReference>
<evidence type="ECO:0000256" key="6">
    <source>
        <dbReference type="SAM" id="Phobius"/>
    </source>
</evidence>
<evidence type="ECO:0000256" key="4">
    <source>
        <dbReference type="ARBA" id="ARBA00023136"/>
    </source>
</evidence>
<keyword evidence="4 6" id="KW-0472">Membrane</keyword>
<evidence type="ECO:0000313" key="8">
    <source>
        <dbReference type="Proteomes" id="UP001374579"/>
    </source>
</evidence>
<keyword evidence="2 6" id="KW-0812">Transmembrane</keyword>
<reference evidence="7 8" key="1">
    <citation type="submission" date="2024-02" db="EMBL/GenBank/DDBJ databases">
        <title>Chromosome-scale genome assembly of the rough periwinkle Littorina saxatilis.</title>
        <authorList>
            <person name="De Jode A."/>
            <person name="Faria R."/>
            <person name="Formenti G."/>
            <person name="Sims Y."/>
            <person name="Smith T.P."/>
            <person name="Tracey A."/>
            <person name="Wood J.M.D."/>
            <person name="Zagrodzka Z.B."/>
            <person name="Johannesson K."/>
            <person name="Butlin R.K."/>
            <person name="Leder E.H."/>
        </authorList>
    </citation>
    <scope>NUCLEOTIDE SEQUENCE [LARGE SCALE GENOMIC DNA]</scope>
    <source>
        <strain evidence="7">Snail1</strain>
        <tissue evidence="7">Muscle</tissue>
    </source>
</reference>
<feature type="transmembrane region" description="Helical" evidence="6">
    <location>
        <begin position="46"/>
        <end position="68"/>
    </location>
</feature>
<evidence type="ECO:0000256" key="1">
    <source>
        <dbReference type="ARBA" id="ARBA00004141"/>
    </source>
</evidence>
<dbReference type="GO" id="GO:0016020">
    <property type="term" value="C:membrane"/>
    <property type="evidence" value="ECO:0007669"/>
    <property type="project" value="UniProtKB-SubCell"/>
</dbReference>
<dbReference type="EMBL" id="JBAMIC010000013">
    <property type="protein sequence ID" value="KAK7098069.1"/>
    <property type="molecule type" value="Genomic_DNA"/>
</dbReference>